<feature type="transmembrane region" description="Helical" evidence="2">
    <location>
        <begin position="644"/>
        <end position="663"/>
    </location>
</feature>
<evidence type="ECO:0000313" key="4">
    <source>
        <dbReference type="Proteomes" id="UP000789390"/>
    </source>
</evidence>
<dbReference type="InterPro" id="IPR022048">
    <property type="entry name" value="Envelope_fusion-like"/>
</dbReference>
<keyword evidence="4" id="KW-1185">Reference proteome</keyword>
<dbReference type="Proteomes" id="UP000789390">
    <property type="component" value="Unassembled WGS sequence"/>
</dbReference>
<dbReference type="Pfam" id="PF12259">
    <property type="entry name" value="Baculo_F"/>
    <property type="match status" value="1"/>
</dbReference>
<evidence type="ECO:0000256" key="1">
    <source>
        <dbReference type="SAM" id="MobiDB-lite"/>
    </source>
</evidence>
<gene>
    <name evidence="3" type="ORF">DGAL_LOCUS12420</name>
</gene>
<name>A0A8J2RUU4_9CRUS</name>
<reference evidence="3" key="1">
    <citation type="submission" date="2021-11" db="EMBL/GenBank/DDBJ databases">
        <authorList>
            <person name="Schell T."/>
        </authorList>
    </citation>
    <scope>NUCLEOTIDE SEQUENCE</scope>
    <source>
        <strain evidence="3">M5</strain>
    </source>
</reference>
<feature type="compositionally biased region" description="Basic and acidic residues" evidence="1">
    <location>
        <begin position="16"/>
        <end position="28"/>
    </location>
</feature>
<organism evidence="3 4">
    <name type="scientific">Daphnia galeata</name>
    <dbReference type="NCBI Taxonomy" id="27404"/>
    <lineage>
        <taxon>Eukaryota</taxon>
        <taxon>Metazoa</taxon>
        <taxon>Ecdysozoa</taxon>
        <taxon>Arthropoda</taxon>
        <taxon>Crustacea</taxon>
        <taxon>Branchiopoda</taxon>
        <taxon>Diplostraca</taxon>
        <taxon>Cladocera</taxon>
        <taxon>Anomopoda</taxon>
        <taxon>Daphniidae</taxon>
        <taxon>Daphnia</taxon>
    </lineage>
</organism>
<dbReference type="EMBL" id="CAKKLH010000289">
    <property type="protein sequence ID" value="CAH0108960.1"/>
    <property type="molecule type" value="Genomic_DNA"/>
</dbReference>
<dbReference type="GO" id="GO:0003723">
    <property type="term" value="F:RNA binding"/>
    <property type="evidence" value="ECO:0007669"/>
    <property type="project" value="TreeGrafter"/>
</dbReference>
<dbReference type="AlphaFoldDB" id="A0A8J2RUU4"/>
<accession>A0A8J2RUU4</accession>
<keyword evidence="2" id="KW-1133">Transmembrane helix</keyword>
<dbReference type="OrthoDB" id="6624493at2759"/>
<dbReference type="PANTHER" id="PTHR22922:SF19">
    <property type="entry name" value="CAPRIN HOMOLOG"/>
    <property type="match status" value="1"/>
</dbReference>
<feature type="region of interest" description="Disordered" evidence="1">
    <location>
        <begin position="1"/>
        <end position="49"/>
    </location>
</feature>
<dbReference type="GO" id="GO:0005737">
    <property type="term" value="C:cytoplasm"/>
    <property type="evidence" value="ECO:0007669"/>
    <property type="project" value="TreeGrafter"/>
</dbReference>
<keyword evidence="2" id="KW-0472">Membrane</keyword>
<comment type="caution">
    <text evidence="3">The sequence shown here is derived from an EMBL/GenBank/DDBJ whole genome shotgun (WGS) entry which is preliminary data.</text>
</comment>
<keyword evidence="2" id="KW-0812">Transmembrane</keyword>
<protein>
    <submittedName>
        <fullName evidence="3">Uncharacterized protein</fullName>
    </submittedName>
</protein>
<evidence type="ECO:0000256" key="2">
    <source>
        <dbReference type="SAM" id="Phobius"/>
    </source>
</evidence>
<proteinExistence type="predicted"/>
<sequence>MADAGKETNATEDMPTDTRQEEPSKDSAEEGEGTTAPEETRRRSERVRRPPVRYNAAEAAIGAVFRLMCLLAPLLGVGTAEGRHFESFNRDGVIFKYQEDIFFSDSEWVVVTDVSFTPIETALAAVRQWYLGQMRDDPRRAEAKEGGRLRTQLRDRAREGLDCLEVIDGRYQVLRGALIGTTDRKERGLVDAGGTTLQWLFGVATERDLEGVNDHLQALSKETTAIVHAVSHQASMVNDTWRELGEYALIMQQLDKAHRALEKEVNRWRVNMLETMNSLEWQFIMASRIDEAFRSAQRTLDWVRMTLEDFGVGLAMLAVGKLPPELFPPSRLRKVLKEIRNRLNAGWDLTPALQAGNLWKAYQEAQVVSAAITHGLRLFIHLPVIEVTRNFELYETFVLPVFGATGDFGLQYANIPAFLAVDMDRQTFIELSEADIRSCQGRAGAVCPPRGAIYRKNFRKTCAMALFLQDPERTKADCDKVVVEWRGPEAKYLGRRQWAVSMKIPRSLVMACPLVTGARDFPKAELPSVGIVEIPRGCSVQTDEWILQASHQYSMTSTKSGSDFTPRLKGVHWPVATDWSEKRGGASEQPVTLFPHISLAASLERIASGKATADNFGKTIRAIEEGDKERREGALRPRAYPYELWGGLLAATLLCSGAFVCWVRRGGGRGREVAELYERVGMLEGTLRGEMEERRSRRWATTDCLTQLDGRLKAHERTCMVALTELEEAARA</sequence>
<dbReference type="PANTHER" id="PTHR22922">
    <property type="entry name" value="GPI-ANCHORED PROTEIN P137"/>
    <property type="match status" value="1"/>
</dbReference>
<dbReference type="InterPro" id="IPR028816">
    <property type="entry name" value="Caprin"/>
</dbReference>
<evidence type="ECO:0000313" key="3">
    <source>
        <dbReference type="EMBL" id="CAH0108960.1"/>
    </source>
</evidence>